<evidence type="ECO:0000259" key="2">
    <source>
        <dbReference type="Pfam" id="PF13473"/>
    </source>
</evidence>
<dbReference type="SUPFAM" id="SSF49503">
    <property type="entry name" value="Cupredoxins"/>
    <property type="match status" value="1"/>
</dbReference>
<evidence type="ECO:0000313" key="4">
    <source>
        <dbReference type="Proteomes" id="UP000032360"/>
    </source>
</evidence>
<name>A0A0D8HG38_9ACTN</name>
<protein>
    <recommendedName>
        <fullName evidence="2">EfeO-type cupredoxin-like domain-containing protein</fullName>
    </recommendedName>
</protein>
<reference evidence="3 4" key="1">
    <citation type="submission" date="2015-01" db="EMBL/GenBank/DDBJ databases">
        <title>Draft genome of the acidophilic iron oxidizer Acidithrix ferrooxidans strain Py-F3.</title>
        <authorList>
            <person name="Poehlein A."/>
            <person name="Eisen S."/>
            <person name="Schloemann M."/>
            <person name="Johnson B.D."/>
            <person name="Daniel R."/>
            <person name="Muehling M."/>
        </authorList>
    </citation>
    <scope>NUCLEOTIDE SEQUENCE [LARGE SCALE GENOMIC DNA]</scope>
    <source>
        <strain evidence="3 4">Py-F3</strain>
    </source>
</reference>
<dbReference type="Gene3D" id="2.60.40.420">
    <property type="entry name" value="Cupredoxins - blue copper proteins"/>
    <property type="match status" value="2"/>
</dbReference>
<feature type="compositionally biased region" description="Basic and acidic residues" evidence="1">
    <location>
        <begin position="315"/>
        <end position="324"/>
    </location>
</feature>
<dbReference type="EMBL" id="JXYS01000102">
    <property type="protein sequence ID" value="KJF16036.1"/>
    <property type="molecule type" value="Genomic_DNA"/>
</dbReference>
<feature type="region of interest" description="Disordered" evidence="1">
    <location>
        <begin position="273"/>
        <end position="324"/>
    </location>
</feature>
<feature type="domain" description="EfeO-type cupredoxin-like" evidence="2">
    <location>
        <begin position="21"/>
        <end position="122"/>
    </location>
</feature>
<proteinExistence type="predicted"/>
<feature type="domain" description="EfeO-type cupredoxin-like" evidence="2">
    <location>
        <begin position="160"/>
        <end position="246"/>
    </location>
</feature>
<dbReference type="InterPro" id="IPR008972">
    <property type="entry name" value="Cupredoxin"/>
</dbReference>
<evidence type="ECO:0000313" key="3">
    <source>
        <dbReference type="EMBL" id="KJF16036.1"/>
    </source>
</evidence>
<gene>
    <name evidence="3" type="ORF">AXFE_31100</name>
</gene>
<keyword evidence="4" id="KW-1185">Reference proteome</keyword>
<dbReference type="Proteomes" id="UP000032360">
    <property type="component" value="Unassembled WGS sequence"/>
</dbReference>
<sequence length="324" mass="34707">MNINDVTVLAADVLVAGGLGWWFFGPKHVTATDVVAGIQTVRVTVRGGYTPNRILAHAGVPLHLVFDRQESGDCTSRVIFPDFGVSAELPTFGEASLDFTPARPGEYGFVCGMNMIHGFLIVEDQATQDQGDTLETTVIDATHTDNGATNDKKIVVTEIASNKDKQIATIIVDGGYRPDKVGALRGLPLSLIFDRREDGACSDRVVLASLGIDLVLPAHEKTTVDLGVLEVGIHEISCGENMLHATIEVINDDGSWTRDDLKSATTTKIPVEMDMVKKPSPPPSQTPVIVPPVVRDGSGHPSASESEVDEDSEDAERLAEITDL</sequence>
<dbReference type="InterPro" id="IPR028096">
    <property type="entry name" value="EfeO_Cupredoxin"/>
</dbReference>
<evidence type="ECO:0000256" key="1">
    <source>
        <dbReference type="SAM" id="MobiDB-lite"/>
    </source>
</evidence>
<comment type="caution">
    <text evidence="3">The sequence shown here is derived from an EMBL/GenBank/DDBJ whole genome shotgun (WGS) entry which is preliminary data.</text>
</comment>
<organism evidence="3 4">
    <name type="scientific">Acidithrix ferrooxidans</name>
    <dbReference type="NCBI Taxonomy" id="1280514"/>
    <lineage>
        <taxon>Bacteria</taxon>
        <taxon>Bacillati</taxon>
        <taxon>Actinomycetota</taxon>
        <taxon>Acidimicrobiia</taxon>
        <taxon>Acidimicrobiales</taxon>
        <taxon>Acidimicrobiaceae</taxon>
        <taxon>Acidithrix</taxon>
    </lineage>
</organism>
<dbReference type="STRING" id="1280514.AXFE_31100"/>
<dbReference type="Pfam" id="PF13473">
    <property type="entry name" value="Cupredoxin_1"/>
    <property type="match status" value="2"/>
</dbReference>
<dbReference type="AlphaFoldDB" id="A0A0D8HG38"/>
<accession>A0A0D8HG38</accession>